<feature type="transmembrane region" description="Helical" evidence="6">
    <location>
        <begin position="7"/>
        <end position="29"/>
    </location>
</feature>
<proteinExistence type="inferred from homology"/>
<protein>
    <recommendedName>
        <fullName evidence="6">Tetraspanin</fullName>
    </recommendedName>
</protein>
<dbReference type="PRINTS" id="PR00259">
    <property type="entry name" value="TMFOUR"/>
</dbReference>
<evidence type="ECO:0000256" key="2">
    <source>
        <dbReference type="ARBA" id="ARBA00006840"/>
    </source>
</evidence>
<dbReference type="PANTHER" id="PTHR19282">
    <property type="entry name" value="TETRASPANIN"/>
    <property type="match status" value="1"/>
</dbReference>
<keyword evidence="3 6" id="KW-0812">Transmembrane</keyword>
<evidence type="ECO:0000256" key="4">
    <source>
        <dbReference type="ARBA" id="ARBA00022989"/>
    </source>
</evidence>
<accession>A0A6P8SBU5</accession>
<reference evidence="8" key="1">
    <citation type="submission" date="2025-08" db="UniProtKB">
        <authorList>
            <consortium name="RefSeq"/>
        </authorList>
    </citation>
    <scope>IDENTIFICATION</scope>
</reference>
<dbReference type="Proteomes" id="UP000515159">
    <property type="component" value="Chromosome 9"/>
</dbReference>
<evidence type="ECO:0000313" key="7">
    <source>
        <dbReference type="Proteomes" id="UP000515159"/>
    </source>
</evidence>
<dbReference type="FunFam" id="1.10.1450.10:FF:000029">
    <property type="entry name" value="Tetraspanin"/>
    <property type="match status" value="1"/>
</dbReference>
<feature type="transmembrane region" description="Helical" evidence="6">
    <location>
        <begin position="49"/>
        <end position="70"/>
    </location>
</feature>
<keyword evidence="4 6" id="KW-1133">Transmembrane helix</keyword>
<dbReference type="InParanoid" id="A0A6P8SBU5"/>
<name>A0A6P8SBU5_GEOSA</name>
<evidence type="ECO:0000256" key="5">
    <source>
        <dbReference type="ARBA" id="ARBA00023136"/>
    </source>
</evidence>
<keyword evidence="7" id="KW-1185">Reference proteome</keyword>
<evidence type="ECO:0000256" key="6">
    <source>
        <dbReference type="RuleBase" id="RU361218"/>
    </source>
</evidence>
<dbReference type="Pfam" id="PF00335">
    <property type="entry name" value="Tetraspanin"/>
    <property type="match status" value="1"/>
</dbReference>
<dbReference type="InterPro" id="IPR000301">
    <property type="entry name" value="Tetraspanin_animals"/>
</dbReference>
<gene>
    <name evidence="8" type="primary">LOC117367309</name>
</gene>
<feature type="transmembrane region" description="Helical" evidence="6">
    <location>
        <begin position="82"/>
        <end position="101"/>
    </location>
</feature>
<dbReference type="GO" id="GO:0005886">
    <property type="term" value="C:plasma membrane"/>
    <property type="evidence" value="ECO:0007669"/>
    <property type="project" value="TreeGrafter"/>
</dbReference>
<comment type="subcellular location">
    <subcellularLocation>
        <location evidence="1 6">Membrane</location>
        <topology evidence="1 6">Multi-pass membrane protein</topology>
    </subcellularLocation>
</comment>
<organism evidence="7 8">
    <name type="scientific">Geotrypetes seraphini</name>
    <name type="common">Gaboon caecilian</name>
    <name type="synonym">Caecilia seraphini</name>
    <dbReference type="NCBI Taxonomy" id="260995"/>
    <lineage>
        <taxon>Eukaryota</taxon>
        <taxon>Metazoa</taxon>
        <taxon>Chordata</taxon>
        <taxon>Craniata</taxon>
        <taxon>Vertebrata</taxon>
        <taxon>Euteleostomi</taxon>
        <taxon>Amphibia</taxon>
        <taxon>Gymnophiona</taxon>
        <taxon>Geotrypetes</taxon>
    </lineage>
</organism>
<evidence type="ECO:0000256" key="1">
    <source>
        <dbReference type="ARBA" id="ARBA00004141"/>
    </source>
</evidence>
<dbReference type="SUPFAM" id="SSF48652">
    <property type="entry name" value="Tetraspanin"/>
    <property type="match status" value="1"/>
</dbReference>
<sequence length="249" mass="26476">MALLKISLMAFSLVFWLAGLAMLTLGMWAKILLAKYLVLSANDYPNTPVILLATGGAVLLWGFLGCLGAATEHHRLLRAYGVFQLAVLAAGLAAGLCGLFYRRDIAEGFRAGLREAVQGYGEREETADALDALQRSLRCCGVDSFRDWLLSPWSAEQGYNSSVPASCCRARRSCRHNPLPAAPAGIHADGCFSKVSAFVSDNMFYIATAALALATGQVLGIVLTCLLASRIAPQGDDEPGEVPPGATPR</sequence>
<dbReference type="InterPro" id="IPR008952">
    <property type="entry name" value="Tetraspanin_EC2_sf"/>
</dbReference>
<keyword evidence="5 6" id="KW-0472">Membrane</keyword>
<evidence type="ECO:0000256" key="3">
    <source>
        <dbReference type="ARBA" id="ARBA00022692"/>
    </source>
</evidence>
<dbReference type="InterPro" id="IPR018499">
    <property type="entry name" value="Tetraspanin/Peripherin"/>
</dbReference>
<dbReference type="OrthoDB" id="9972904at2759"/>
<dbReference type="PIRSF" id="PIRSF002419">
    <property type="entry name" value="Tetraspanin"/>
    <property type="match status" value="1"/>
</dbReference>
<dbReference type="GeneID" id="117367309"/>
<dbReference type="Gene3D" id="1.10.1450.10">
    <property type="entry name" value="Tetraspanin"/>
    <property type="match status" value="1"/>
</dbReference>
<dbReference type="AlphaFoldDB" id="A0A6P8SBU5"/>
<dbReference type="RefSeq" id="XP_033815672.1">
    <property type="nucleotide sequence ID" value="XM_033959781.1"/>
</dbReference>
<dbReference type="PANTHER" id="PTHR19282:SF51">
    <property type="entry name" value="TETRASPANIN"/>
    <property type="match status" value="1"/>
</dbReference>
<dbReference type="KEGG" id="gsh:117367309"/>
<feature type="transmembrane region" description="Helical" evidence="6">
    <location>
        <begin position="203"/>
        <end position="228"/>
    </location>
</feature>
<comment type="similarity">
    <text evidence="2 6">Belongs to the tetraspanin (TM4SF) family.</text>
</comment>
<evidence type="ECO:0000313" key="8">
    <source>
        <dbReference type="RefSeq" id="XP_033815672.1"/>
    </source>
</evidence>